<keyword evidence="6 9" id="KW-0547">Nucleotide-binding</keyword>
<dbReference type="Pfam" id="PF01300">
    <property type="entry name" value="Sua5_yciO_yrdC"/>
    <property type="match status" value="1"/>
</dbReference>
<dbReference type="RefSeq" id="WP_085211238.1">
    <property type="nucleotide sequence ID" value="NZ_FXAM01000001.1"/>
</dbReference>
<dbReference type="EC" id="2.7.7.87" evidence="9"/>
<evidence type="ECO:0000256" key="1">
    <source>
        <dbReference type="ARBA" id="ARBA00004496"/>
    </source>
</evidence>
<dbReference type="HAMAP" id="MF_01852">
    <property type="entry name" value="TsaC"/>
    <property type="match status" value="1"/>
</dbReference>
<keyword evidence="3 9" id="KW-0808">Transferase</keyword>
<keyword evidence="7 9" id="KW-0067">ATP-binding</keyword>
<feature type="domain" description="YrdC-like" evidence="10">
    <location>
        <begin position="4"/>
        <end position="184"/>
    </location>
</feature>
<dbReference type="InterPro" id="IPR023535">
    <property type="entry name" value="TC-AMP_synthase"/>
</dbReference>
<dbReference type="InterPro" id="IPR017945">
    <property type="entry name" value="DHBP_synth_RibB-like_a/b_dom"/>
</dbReference>
<dbReference type="GO" id="GO:0005524">
    <property type="term" value="F:ATP binding"/>
    <property type="evidence" value="ECO:0007669"/>
    <property type="project" value="UniProtKB-UniRule"/>
</dbReference>
<evidence type="ECO:0000256" key="5">
    <source>
        <dbReference type="ARBA" id="ARBA00022695"/>
    </source>
</evidence>
<dbReference type="STRING" id="1760988.SAMN02949497_1440"/>
<dbReference type="PANTHER" id="PTHR17490">
    <property type="entry name" value="SUA5"/>
    <property type="match status" value="1"/>
</dbReference>
<keyword evidence="2 9" id="KW-0963">Cytoplasm</keyword>
<evidence type="ECO:0000256" key="6">
    <source>
        <dbReference type="ARBA" id="ARBA00022741"/>
    </source>
</evidence>
<sequence length="184" mass="19205">MISPFQARFAARHLRRGGLIAYPTEGVYGLGCAPLDRAAVQRLLGLKGRSAAKGFILIAAGFAQVEPFLDIPNPQVHDRLLAAWPGPVTFVVPAAAWVPDWLRGASSNLAVRVTAHPGAAALCRTFGGPLVSTSANKSGHPPARGPLAIRKHFPAADALLVPGRLGGASGPTPIYEAVSGKRLR</sequence>
<proteinExistence type="inferred from homology"/>
<dbReference type="PROSITE" id="PS51163">
    <property type="entry name" value="YRDC"/>
    <property type="match status" value="1"/>
</dbReference>
<dbReference type="InterPro" id="IPR006070">
    <property type="entry name" value="Sua5-like_dom"/>
</dbReference>
<evidence type="ECO:0000256" key="2">
    <source>
        <dbReference type="ARBA" id="ARBA00022490"/>
    </source>
</evidence>
<comment type="subcellular location">
    <subcellularLocation>
        <location evidence="1 9">Cytoplasm</location>
    </subcellularLocation>
</comment>
<evidence type="ECO:0000256" key="4">
    <source>
        <dbReference type="ARBA" id="ARBA00022694"/>
    </source>
</evidence>
<dbReference type="GO" id="GO:0002949">
    <property type="term" value="P:tRNA threonylcarbamoyladenosine modification"/>
    <property type="evidence" value="ECO:0007669"/>
    <property type="project" value="UniProtKB-UniRule"/>
</dbReference>
<keyword evidence="12" id="KW-1185">Reference proteome</keyword>
<keyword evidence="4 9" id="KW-0819">tRNA processing</keyword>
<evidence type="ECO:0000313" key="11">
    <source>
        <dbReference type="EMBL" id="SMF94133.1"/>
    </source>
</evidence>
<comment type="similarity">
    <text evidence="9">Belongs to the SUA5 family. TsaC subfamily.</text>
</comment>
<evidence type="ECO:0000256" key="3">
    <source>
        <dbReference type="ARBA" id="ARBA00022679"/>
    </source>
</evidence>
<dbReference type="SUPFAM" id="SSF55821">
    <property type="entry name" value="YrdC/RibB"/>
    <property type="match status" value="1"/>
</dbReference>
<name>A0A1Y6CZX7_9GAMM</name>
<dbReference type="PANTHER" id="PTHR17490:SF18">
    <property type="entry name" value="THREONYLCARBAMOYL-AMP SYNTHASE"/>
    <property type="match status" value="1"/>
</dbReference>
<evidence type="ECO:0000259" key="10">
    <source>
        <dbReference type="PROSITE" id="PS51163"/>
    </source>
</evidence>
<organism evidence="11 12">
    <name type="scientific">Methylomagnum ishizawai</name>
    <dbReference type="NCBI Taxonomy" id="1760988"/>
    <lineage>
        <taxon>Bacteria</taxon>
        <taxon>Pseudomonadati</taxon>
        <taxon>Pseudomonadota</taxon>
        <taxon>Gammaproteobacteria</taxon>
        <taxon>Methylococcales</taxon>
        <taxon>Methylococcaceae</taxon>
        <taxon>Methylomagnum</taxon>
    </lineage>
</organism>
<keyword evidence="5 9" id="KW-0548">Nucleotidyltransferase</keyword>
<evidence type="ECO:0000256" key="9">
    <source>
        <dbReference type="HAMAP-Rule" id="MF_01852"/>
    </source>
</evidence>
<dbReference type="AlphaFoldDB" id="A0A1Y6CZX7"/>
<dbReference type="GO" id="GO:0005737">
    <property type="term" value="C:cytoplasm"/>
    <property type="evidence" value="ECO:0007669"/>
    <property type="project" value="UniProtKB-SubCell"/>
</dbReference>
<dbReference type="InterPro" id="IPR050156">
    <property type="entry name" value="TC-AMP_synthase_SUA5"/>
</dbReference>
<dbReference type="EMBL" id="FXAM01000001">
    <property type="protein sequence ID" value="SMF94133.1"/>
    <property type="molecule type" value="Genomic_DNA"/>
</dbReference>
<accession>A0A1Y6CZX7</accession>
<comment type="function">
    <text evidence="9">Required for the formation of a threonylcarbamoyl group on adenosine at position 37 (t(6)A37) in tRNAs that read codons beginning with adenine. Catalyzes the conversion of L-threonine, HCO(3)(-)/CO(2) and ATP to give threonylcarbamoyl-AMP (TC-AMP) as the acyladenylate intermediate, with the release of diphosphate.</text>
</comment>
<evidence type="ECO:0000256" key="7">
    <source>
        <dbReference type="ARBA" id="ARBA00022840"/>
    </source>
</evidence>
<dbReference type="Proteomes" id="UP000192923">
    <property type="component" value="Unassembled WGS sequence"/>
</dbReference>
<dbReference type="GO" id="GO:0000049">
    <property type="term" value="F:tRNA binding"/>
    <property type="evidence" value="ECO:0007669"/>
    <property type="project" value="TreeGrafter"/>
</dbReference>
<dbReference type="OrthoDB" id="9814580at2"/>
<dbReference type="Gene3D" id="3.90.870.10">
    <property type="entry name" value="DHBP synthase"/>
    <property type="match status" value="1"/>
</dbReference>
<dbReference type="GO" id="GO:0061710">
    <property type="term" value="F:L-threonylcarbamoyladenylate synthase"/>
    <property type="evidence" value="ECO:0007669"/>
    <property type="project" value="UniProtKB-EC"/>
</dbReference>
<comment type="catalytic activity">
    <reaction evidence="8 9">
        <text>L-threonine + hydrogencarbonate + ATP = L-threonylcarbamoyladenylate + diphosphate + H2O</text>
        <dbReference type="Rhea" id="RHEA:36407"/>
        <dbReference type="ChEBI" id="CHEBI:15377"/>
        <dbReference type="ChEBI" id="CHEBI:17544"/>
        <dbReference type="ChEBI" id="CHEBI:30616"/>
        <dbReference type="ChEBI" id="CHEBI:33019"/>
        <dbReference type="ChEBI" id="CHEBI:57926"/>
        <dbReference type="ChEBI" id="CHEBI:73682"/>
        <dbReference type="EC" id="2.7.7.87"/>
    </reaction>
</comment>
<dbReference type="GO" id="GO:0003725">
    <property type="term" value="F:double-stranded RNA binding"/>
    <property type="evidence" value="ECO:0007669"/>
    <property type="project" value="InterPro"/>
</dbReference>
<gene>
    <name evidence="9" type="primary">tsaC</name>
    <name evidence="11" type="ORF">SAMN02949497_1440</name>
</gene>
<protein>
    <recommendedName>
        <fullName evidence="9">Threonylcarbamoyl-AMP synthase</fullName>
        <shortName evidence="9">TC-AMP synthase</shortName>
        <ecNumber evidence="9">2.7.7.87</ecNumber>
    </recommendedName>
    <alternativeName>
        <fullName evidence="9">L-threonylcarbamoyladenylate synthase</fullName>
    </alternativeName>
    <alternativeName>
        <fullName evidence="9">t(6)A37 threonylcarbamoyladenosine biosynthesis protein TsaC</fullName>
    </alternativeName>
    <alternativeName>
        <fullName evidence="9">tRNA threonylcarbamoyladenosine biosynthesis protein TsaC</fullName>
    </alternativeName>
</protein>
<evidence type="ECO:0000256" key="8">
    <source>
        <dbReference type="ARBA" id="ARBA00048366"/>
    </source>
</evidence>
<reference evidence="11 12" key="1">
    <citation type="submission" date="2016-12" db="EMBL/GenBank/DDBJ databases">
        <authorList>
            <person name="Song W.-J."/>
            <person name="Kurnit D.M."/>
        </authorList>
    </citation>
    <scope>NUCLEOTIDE SEQUENCE [LARGE SCALE GENOMIC DNA]</scope>
    <source>
        <strain evidence="11 12">175</strain>
    </source>
</reference>
<evidence type="ECO:0000313" key="12">
    <source>
        <dbReference type="Proteomes" id="UP000192923"/>
    </source>
</evidence>
<dbReference type="GO" id="GO:0006450">
    <property type="term" value="P:regulation of translational fidelity"/>
    <property type="evidence" value="ECO:0007669"/>
    <property type="project" value="TreeGrafter"/>
</dbReference>